<protein>
    <recommendedName>
        <fullName evidence="2">histone acetyltransferase</fullName>
        <ecNumber evidence="2">2.3.1.48</ecNumber>
    </recommendedName>
</protein>
<evidence type="ECO:0000313" key="13">
    <source>
        <dbReference type="Proteomes" id="UP001239445"/>
    </source>
</evidence>
<dbReference type="InterPro" id="IPR051236">
    <property type="entry name" value="HAT_RTT109-like"/>
</dbReference>
<keyword evidence="8" id="KW-0539">Nucleus</keyword>
<keyword evidence="7" id="KW-0804">Transcription</keyword>
<feature type="region of interest" description="Disordered" evidence="10">
    <location>
        <begin position="1"/>
        <end position="24"/>
    </location>
</feature>
<name>A0AAJ0B1W4_9PEZI</name>
<proteinExistence type="predicted"/>
<feature type="transmembrane region" description="Helical" evidence="11">
    <location>
        <begin position="102"/>
        <end position="122"/>
    </location>
</feature>
<sequence>MSSASTTNKRDAKPGSTSDNSLLDKLGSVLPSGYKFGIHHLSTPPTKTDALCSAPPNEKPDKTYGESHFLAVSIDPSDGAAGSKRASPGAGDAKEPELRKRVLVFAVEVFIFTTAYQTIFFVSKADSTGYLQLLGLPKGTPSPIREVTTAFLAYLLEHRRRKNVQSVINLFARAQAQYLFPGSSLNQGKHVLDDWGLVRWWCRVLNPLLEDSKMRKLWGDSKGYLIVPGLEETEMRALTPRTTMSAANWSIGHPMERISHYTAEFDWVPPRCLIPRYPDDPKSRFRDELDEEAANWQQDMGSWKSVKTLDQFWEMMAFRQECSSGRLTGFTWLVFDPETRPEVVPLVQAAVETSFSQSSSTPATPPRRRVDISAHTPQSSPLKLAVLSTPSGAPIATPAKGKKKKKILKGTVVARPPKIKTQQRSHIDKRPKTTAYYYWPLEGRGEKIVNESEYKRIVEMLLHLDFSTLEKATTSTRRWISEVATGTKWGQDVVGKRIASLRFGSGGGDALRLRAGPARVDRDDPFVDAKLNSAGGGVNVLGAGLVRKKPKDGEDGNGSQVVNHLGAGLVRKKPKLESVVAEADGPRVNVLGAGLVRKKPKVG</sequence>
<evidence type="ECO:0000256" key="3">
    <source>
        <dbReference type="ARBA" id="ARBA00022679"/>
    </source>
</evidence>
<dbReference type="Pfam" id="PF08214">
    <property type="entry name" value="HAT_KAT11"/>
    <property type="match status" value="1"/>
</dbReference>
<keyword evidence="11" id="KW-0812">Transmembrane</keyword>
<accession>A0AAJ0B1W4</accession>
<organism evidence="12 13">
    <name type="scientific">Echria macrotheca</name>
    <dbReference type="NCBI Taxonomy" id="438768"/>
    <lineage>
        <taxon>Eukaryota</taxon>
        <taxon>Fungi</taxon>
        <taxon>Dikarya</taxon>
        <taxon>Ascomycota</taxon>
        <taxon>Pezizomycotina</taxon>
        <taxon>Sordariomycetes</taxon>
        <taxon>Sordariomycetidae</taxon>
        <taxon>Sordariales</taxon>
        <taxon>Schizotheciaceae</taxon>
        <taxon>Echria</taxon>
    </lineage>
</organism>
<dbReference type="PANTHER" id="PTHR31571:SF2">
    <property type="entry name" value="HISTONE ACETYLTRANSFERASE RTT109"/>
    <property type="match status" value="1"/>
</dbReference>
<keyword evidence="3" id="KW-0808">Transferase</keyword>
<evidence type="ECO:0000256" key="11">
    <source>
        <dbReference type="SAM" id="Phobius"/>
    </source>
</evidence>
<dbReference type="InterPro" id="IPR016849">
    <property type="entry name" value="Rtt109"/>
</dbReference>
<dbReference type="Proteomes" id="UP001239445">
    <property type="component" value="Unassembled WGS sequence"/>
</dbReference>
<evidence type="ECO:0000256" key="10">
    <source>
        <dbReference type="SAM" id="MobiDB-lite"/>
    </source>
</evidence>
<dbReference type="EC" id="2.3.1.48" evidence="2"/>
<evidence type="ECO:0000256" key="6">
    <source>
        <dbReference type="ARBA" id="ARBA00023015"/>
    </source>
</evidence>
<evidence type="ECO:0000256" key="4">
    <source>
        <dbReference type="ARBA" id="ARBA00022763"/>
    </source>
</evidence>
<keyword evidence="11" id="KW-0472">Membrane</keyword>
<dbReference type="AlphaFoldDB" id="A0AAJ0B1W4"/>
<evidence type="ECO:0000256" key="5">
    <source>
        <dbReference type="ARBA" id="ARBA00022990"/>
    </source>
</evidence>
<dbReference type="GO" id="GO:0005634">
    <property type="term" value="C:nucleus"/>
    <property type="evidence" value="ECO:0007669"/>
    <property type="project" value="UniProtKB-SubCell"/>
</dbReference>
<comment type="subcellular location">
    <subcellularLocation>
        <location evidence="1">Nucleus</location>
    </subcellularLocation>
</comment>
<dbReference type="GO" id="GO:0006355">
    <property type="term" value="P:regulation of DNA-templated transcription"/>
    <property type="evidence" value="ECO:0007669"/>
    <property type="project" value="InterPro"/>
</dbReference>
<gene>
    <name evidence="12" type="ORF">QBC47DRAFT_394697</name>
</gene>
<keyword evidence="13" id="KW-1185">Reference proteome</keyword>
<dbReference type="SMART" id="SM01250">
    <property type="entry name" value="KAT11"/>
    <property type="match status" value="1"/>
</dbReference>
<evidence type="ECO:0000256" key="8">
    <source>
        <dbReference type="ARBA" id="ARBA00023242"/>
    </source>
</evidence>
<dbReference type="EMBL" id="MU839849">
    <property type="protein sequence ID" value="KAK1750159.1"/>
    <property type="molecule type" value="Genomic_DNA"/>
</dbReference>
<dbReference type="GO" id="GO:0032931">
    <property type="term" value="F:histone H3K56 acetyltransferase activity"/>
    <property type="evidence" value="ECO:0007669"/>
    <property type="project" value="TreeGrafter"/>
</dbReference>
<keyword evidence="4" id="KW-0227">DNA damage</keyword>
<evidence type="ECO:0000256" key="1">
    <source>
        <dbReference type="ARBA" id="ARBA00004123"/>
    </source>
</evidence>
<dbReference type="PANTHER" id="PTHR31571">
    <property type="entry name" value="ALTERED INHERITANCE OF MITOCHONDRIA PROTEIN 6"/>
    <property type="match status" value="1"/>
</dbReference>
<keyword evidence="5" id="KW-0007">Acetylation</keyword>
<evidence type="ECO:0000256" key="7">
    <source>
        <dbReference type="ARBA" id="ARBA00023163"/>
    </source>
</evidence>
<dbReference type="GO" id="GO:0006974">
    <property type="term" value="P:DNA damage response"/>
    <property type="evidence" value="ECO:0007669"/>
    <property type="project" value="UniProtKB-KW"/>
</dbReference>
<dbReference type="PROSITE" id="PS51728">
    <property type="entry name" value="RTT109_HAT"/>
    <property type="match status" value="1"/>
</dbReference>
<reference evidence="12" key="1">
    <citation type="submission" date="2023-06" db="EMBL/GenBank/DDBJ databases">
        <title>Genome-scale phylogeny and comparative genomics of the fungal order Sordariales.</title>
        <authorList>
            <consortium name="Lawrence Berkeley National Laboratory"/>
            <person name="Hensen N."/>
            <person name="Bonometti L."/>
            <person name="Westerberg I."/>
            <person name="Brannstrom I.O."/>
            <person name="Guillou S."/>
            <person name="Cros-Aarteil S."/>
            <person name="Calhoun S."/>
            <person name="Haridas S."/>
            <person name="Kuo A."/>
            <person name="Mondo S."/>
            <person name="Pangilinan J."/>
            <person name="Riley R."/>
            <person name="Labutti K."/>
            <person name="Andreopoulos B."/>
            <person name="Lipzen A."/>
            <person name="Chen C."/>
            <person name="Yanf M."/>
            <person name="Daum C."/>
            <person name="Ng V."/>
            <person name="Clum A."/>
            <person name="Steindorff A."/>
            <person name="Ohm R."/>
            <person name="Martin F."/>
            <person name="Silar P."/>
            <person name="Natvig D."/>
            <person name="Lalanne C."/>
            <person name="Gautier V."/>
            <person name="Ament-Velasquez S.L."/>
            <person name="Kruys A."/>
            <person name="Hutchinson M.I."/>
            <person name="Powell A.J."/>
            <person name="Barry K."/>
            <person name="Miller A.N."/>
            <person name="Grigoriev I.V."/>
            <person name="Debuchy R."/>
            <person name="Gladieux P."/>
            <person name="Thoren M.H."/>
            <person name="Johannesson H."/>
        </authorList>
    </citation>
    <scope>NUCLEOTIDE SEQUENCE</scope>
    <source>
        <strain evidence="12">PSN4</strain>
    </source>
</reference>
<keyword evidence="11" id="KW-1133">Transmembrane helix</keyword>
<keyword evidence="6" id="KW-0805">Transcription regulation</keyword>
<evidence type="ECO:0000256" key="2">
    <source>
        <dbReference type="ARBA" id="ARBA00013184"/>
    </source>
</evidence>
<dbReference type="InterPro" id="IPR013178">
    <property type="entry name" value="Histone_AcTrfase_Rtt109/CBP"/>
</dbReference>
<comment type="catalytic activity">
    <reaction evidence="9">
        <text>L-lysyl-[histone] + acetyl-CoA = N(6)-acetyl-L-lysyl-[histone] + CoA + H(+)</text>
        <dbReference type="Rhea" id="RHEA:21992"/>
        <dbReference type="Rhea" id="RHEA-COMP:9845"/>
        <dbReference type="Rhea" id="RHEA-COMP:11338"/>
        <dbReference type="ChEBI" id="CHEBI:15378"/>
        <dbReference type="ChEBI" id="CHEBI:29969"/>
        <dbReference type="ChEBI" id="CHEBI:57287"/>
        <dbReference type="ChEBI" id="CHEBI:57288"/>
        <dbReference type="ChEBI" id="CHEBI:61930"/>
        <dbReference type="EC" id="2.3.1.48"/>
    </reaction>
    <physiologicalReaction direction="left-to-right" evidence="9">
        <dbReference type="Rhea" id="RHEA:21993"/>
    </physiologicalReaction>
</comment>
<evidence type="ECO:0000313" key="12">
    <source>
        <dbReference type="EMBL" id="KAK1750159.1"/>
    </source>
</evidence>
<evidence type="ECO:0000256" key="9">
    <source>
        <dbReference type="ARBA" id="ARBA00048940"/>
    </source>
</evidence>
<feature type="region of interest" description="Disordered" evidence="10">
    <location>
        <begin position="354"/>
        <end position="379"/>
    </location>
</feature>
<comment type="caution">
    <text evidence="12">The sequence shown here is derived from an EMBL/GenBank/DDBJ whole genome shotgun (WGS) entry which is preliminary data.</text>
</comment>